<name>A0A8J3N1G2_9CHLR</name>
<evidence type="ECO:0000256" key="2">
    <source>
        <dbReference type="ARBA" id="ARBA00022723"/>
    </source>
</evidence>
<dbReference type="InterPro" id="IPR014755">
    <property type="entry name" value="Cu-Rt/internalin_Ig-like"/>
</dbReference>
<dbReference type="RefSeq" id="WP_236064941.1">
    <property type="nucleotide sequence ID" value="NZ_BNJK01000001.1"/>
</dbReference>
<dbReference type="GO" id="GO:0042597">
    <property type="term" value="C:periplasmic space"/>
    <property type="evidence" value="ECO:0007669"/>
    <property type="project" value="InterPro"/>
</dbReference>
<comment type="caution">
    <text evidence="6">The sequence shown here is derived from an EMBL/GenBank/DDBJ whole genome shotgun (WGS) entry which is preliminary data.</text>
</comment>
<keyword evidence="2" id="KW-0479">Metal-binding</keyword>
<keyword evidence="3" id="KW-0732">Signal</keyword>
<dbReference type="Pfam" id="PF04234">
    <property type="entry name" value="CopC"/>
    <property type="match status" value="1"/>
</dbReference>
<dbReference type="GO" id="GO:0006825">
    <property type="term" value="P:copper ion transport"/>
    <property type="evidence" value="ECO:0007669"/>
    <property type="project" value="InterPro"/>
</dbReference>
<gene>
    <name evidence="6" type="ORF">KSF_040450</name>
</gene>
<comment type="subcellular location">
    <subcellularLocation>
        <location evidence="1">Cell envelope</location>
    </subcellularLocation>
</comment>
<feature type="transmembrane region" description="Helical" evidence="4">
    <location>
        <begin position="101"/>
        <end position="121"/>
    </location>
</feature>
<reference evidence="6" key="1">
    <citation type="submission" date="2020-10" db="EMBL/GenBank/DDBJ databases">
        <title>Taxonomic study of unclassified bacteria belonging to the class Ktedonobacteria.</title>
        <authorList>
            <person name="Yabe S."/>
            <person name="Wang C.M."/>
            <person name="Zheng Y."/>
            <person name="Sakai Y."/>
            <person name="Cavaletti L."/>
            <person name="Monciardini P."/>
            <person name="Donadio S."/>
        </authorList>
    </citation>
    <scope>NUCLEOTIDE SEQUENCE</scope>
    <source>
        <strain evidence="6">ID150040</strain>
    </source>
</reference>
<keyword evidence="4" id="KW-1133">Transmembrane helix</keyword>
<proteinExistence type="predicted"/>
<evidence type="ECO:0000313" key="7">
    <source>
        <dbReference type="Proteomes" id="UP000597444"/>
    </source>
</evidence>
<dbReference type="GO" id="GO:0046688">
    <property type="term" value="P:response to copper ion"/>
    <property type="evidence" value="ECO:0007669"/>
    <property type="project" value="InterPro"/>
</dbReference>
<dbReference type="GO" id="GO:0030313">
    <property type="term" value="C:cell envelope"/>
    <property type="evidence" value="ECO:0007669"/>
    <property type="project" value="UniProtKB-SubCell"/>
</dbReference>
<keyword evidence="4" id="KW-0472">Membrane</keyword>
<dbReference type="Gene3D" id="2.60.40.1220">
    <property type="match status" value="1"/>
</dbReference>
<dbReference type="GO" id="GO:0005507">
    <property type="term" value="F:copper ion binding"/>
    <property type="evidence" value="ECO:0007669"/>
    <property type="project" value="InterPro"/>
</dbReference>
<dbReference type="Proteomes" id="UP000597444">
    <property type="component" value="Unassembled WGS sequence"/>
</dbReference>
<evidence type="ECO:0000256" key="3">
    <source>
        <dbReference type="ARBA" id="ARBA00022729"/>
    </source>
</evidence>
<dbReference type="InterPro" id="IPR032694">
    <property type="entry name" value="CopC/D"/>
</dbReference>
<dbReference type="PANTHER" id="PTHR34820">
    <property type="entry name" value="INNER MEMBRANE PROTEIN YEBZ"/>
    <property type="match status" value="1"/>
</dbReference>
<feature type="domain" description="CopC" evidence="5">
    <location>
        <begin position="5"/>
        <end position="69"/>
    </location>
</feature>
<evidence type="ECO:0000256" key="1">
    <source>
        <dbReference type="ARBA" id="ARBA00004196"/>
    </source>
</evidence>
<dbReference type="InterPro" id="IPR007348">
    <property type="entry name" value="CopC_dom"/>
</dbReference>
<organism evidence="6 7">
    <name type="scientific">Reticulibacter mediterranei</name>
    <dbReference type="NCBI Taxonomy" id="2778369"/>
    <lineage>
        <taxon>Bacteria</taxon>
        <taxon>Bacillati</taxon>
        <taxon>Chloroflexota</taxon>
        <taxon>Ktedonobacteria</taxon>
        <taxon>Ktedonobacterales</taxon>
        <taxon>Reticulibacteraceae</taxon>
        <taxon>Reticulibacter</taxon>
    </lineage>
</organism>
<evidence type="ECO:0000313" key="6">
    <source>
        <dbReference type="EMBL" id="GHO93997.1"/>
    </source>
</evidence>
<evidence type="ECO:0000259" key="5">
    <source>
        <dbReference type="Pfam" id="PF04234"/>
    </source>
</evidence>
<dbReference type="AlphaFoldDB" id="A0A8J3N1G2"/>
<dbReference type="GO" id="GO:0005886">
    <property type="term" value="C:plasma membrane"/>
    <property type="evidence" value="ECO:0007669"/>
    <property type="project" value="TreeGrafter"/>
</dbReference>
<dbReference type="EMBL" id="BNJK01000001">
    <property type="protein sequence ID" value="GHO93997.1"/>
    <property type="molecule type" value="Genomic_DNA"/>
</dbReference>
<dbReference type="PANTHER" id="PTHR34820:SF4">
    <property type="entry name" value="INNER MEMBRANE PROTEIN YEBZ"/>
    <property type="match status" value="1"/>
</dbReference>
<feature type="transmembrane region" description="Helical" evidence="4">
    <location>
        <begin position="147"/>
        <end position="168"/>
    </location>
</feature>
<sequence>MANIRFSDLKVYNQARQRVDLNDSHAAADSYSLLVSVRPNLPDAAYTVVFSNISSEDGHHVVGAFSFVVGAGALPTNTDALVAQVQSGQSNFNAWSVGLRWLNYLGMALLLGTVAFILFVWRPTFVSLREQVGAAINKADVGVEQGALRIMGGSMLLLFVATLAFLIYQAAFASASAPWEIVGNGTEQSAVSEPLWGCLVDTSCPACRNWRCYVVQLAASLPLGEASPHAL</sequence>
<keyword evidence="4" id="KW-0812">Transmembrane</keyword>
<accession>A0A8J3N1G2</accession>
<keyword evidence="7" id="KW-1185">Reference proteome</keyword>
<protein>
    <recommendedName>
        <fullName evidence="5">CopC domain-containing protein</fullName>
    </recommendedName>
</protein>
<evidence type="ECO:0000256" key="4">
    <source>
        <dbReference type="SAM" id="Phobius"/>
    </source>
</evidence>